<dbReference type="PANTHER" id="PTHR35394:SF5">
    <property type="entry name" value="DUF3176 DOMAIN-CONTAINING PROTEIN"/>
    <property type="match status" value="1"/>
</dbReference>
<feature type="transmembrane region" description="Helical" evidence="1">
    <location>
        <begin position="50"/>
        <end position="67"/>
    </location>
</feature>
<dbReference type="InterPro" id="IPR021514">
    <property type="entry name" value="DUF3176"/>
</dbReference>
<dbReference type="GeneID" id="85397059"/>
<proteinExistence type="predicted"/>
<dbReference type="PANTHER" id="PTHR35394">
    <property type="entry name" value="DUF3176 DOMAIN-CONTAINING PROTEIN"/>
    <property type="match status" value="1"/>
</dbReference>
<evidence type="ECO:0000313" key="2">
    <source>
        <dbReference type="EMBL" id="KAK1713365.1"/>
    </source>
</evidence>
<name>A0AAD8UDR3_GLOAC</name>
<keyword evidence="1" id="KW-0812">Transmembrane</keyword>
<dbReference type="Proteomes" id="UP001244207">
    <property type="component" value="Unassembled WGS sequence"/>
</dbReference>
<reference evidence="2" key="1">
    <citation type="submission" date="2021-12" db="EMBL/GenBank/DDBJ databases">
        <title>Comparative genomics, transcriptomics and evolutionary studies reveal genomic signatures of adaptation to plant cell wall in hemibiotrophic fungi.</title>
        <authorList>
            <consortium name="DOE Joint Genome Institute"/>
            <person name="Baroncelli R."/>
            <person name="Diaz J.F."/>
            <person name="Benocci T."/>
            <person name="Peng M."/>
            <person name="Battaglia E."/>
            <person name="Haridas S."/>
            <person name="Andreopoulos W."/>
            <person name="Labutti K."/>
            <person name="Pangilinan J."/>
            <person name="Floch G.L."/>
            <person name="Makela M.R."/>
            <person name="Henrissat B."/>
            <person name="Grigoriev I.V."/>
            <person name="Crouch J.A."/>
            <person name="De Vries R.P."/>
            <person name="Sukno S.A."/>
            <person name="Thon M.R."/>
        </authorList>
    </citation>
    <scope>NUCLEOTIDE SEQUENCE</scope>
    <source>
        <strain evidence="2">CBS 112980</strain>
    </source>
</reference>
<accession>A0AAD8UDR3</accession>
<organism evidence="2 3">
    <name type="scientific">Glomerella acutata</name>
    <name type="common">Colletotrichum acutatum</name>
    <dbReference type="NCBI Taxonomy" id="27357"/>
    <lineage>
        <taxon>Eukaryota</taxon>
        <taxon>Fungi</taxon>
        <taxon>Dikarya</taxon>
        <taxon>Ascomycota</taxon>
        <taxon>Pezizomycotina</taxon>
        <taxon>Sordariomycetes</taxon>
        <taxon>Hypocreomycetidae</taxon>
        <taxon>Glomerellales</taxon>
        <taxon>Glomerellaceae</taxon>
        <taxon>Colletotrichum</taxon>
        <taxon>Colletotrichum acutatum species complex</taxon>
    </lineage>
</organism>
<keyword evidence="1" id="KW-0472">Membrane</keyword>
<evidence type="ECO:0000256" key="1">
    <source>
        <dbReference type="SAM" id="Phobius"/>
    </source>
</evidence>
<dbReference type="Pfam" id="PF11374">
    <property type="entry name" value="DUF3176"/>
    <property type="match status" value="1"/>
</dbReference>
<evidence type="ECO:0000313" key="3">
    <source>
        <dbReference type="Proteomes" id="UP001244207"/>
    </source>
</evidence>
<feature type="transmembrane region" description="Helical" evidence="1">
    <location>
        <begin position="129"/>
        <end position="146"/>
    </location>
</feature>
<feature type="transmembrane region" description="Helical" evidence="1">
    <location>
        <begin position="87"/>
        <end position="108"/>
    </location>
</feature>
<protein>
    <submittedName>
        <fullName evidence="2">Uncharacterized protein</fullName>
    </submittedName>
</protein>
<keyword evidence="3" id="KW-1185">Reference proteome</keyword>
<comment type="caution">
    <text evidence="2">The sequence shown here is derived from an EMBL/GenBank/DDBJ whole genome shotgun (WGS) entry which is preliminary data.</text>
</comment>
<dbReference type="RefSeq" id="XP_060359691.1">
    <property type="nucleotide sequence ID" value="XM_060513161.1"/>
</dbReference>
<dbReference type="EMBL" id="JAHMHS010000139">
    <property type="protein sequence ID" value="KAK1713365.1"/>
    <property type="molecule type" value="Genomic_DNA"/>
</dbReference>
<keyword evidence="1" id="KW-1133">Transmembrane helix</keyword>
<dbReference type="AlphaFoldDB" id="A0AAD8UDR3"/>
<gene>
    <name evidence="2" type="ORF">BDZ83DRAFT_744509</name>
</gene>
<sequence>MKKSILVFPEEQQIEHDGAVDDDDNTEEGLPRPLPKSDYKSIYKWWNDEYRLVAVCVVGAIVLGIIFKNYDGQPTPQLMHGDLDFDVIIVAMFTCVRVAMSGIVETSISQSAWIWVSEARQRRTNDSRARHLACIGALIVIIVHGLEASSQQLYRYEGQPRLSLDKPEVAAPERSDL</sequence>